<comment type="similarity">
    <text evidence="1">Belongs to the VPS13 family.</text>
</comment>
<proteinExistence type="inferred from homology"/>
<protein>
    <submittedName>
        <fullName evidence="3">Vacuolar protein sorting-associated protein 13C</fullName>
    </submittedName>
</protein>
<accession>A0A8J4Y9P7</accession>
<dbReference type="Proteomes" id="UP000770661">
    <property type="component" value="Unassembled WGS sequence"/>
</dbReference>
<gene>
    <name evidence="3" type="primary">Vps13c_1</name>
    <name evidence="3" type="ORF">GWK47_005659</name>
</gene>
<feature type="domain" description="Vacuolar protein sorting-associated protein 13 VPS13 adaptor binding" evidence="2">
    <location>
        <begin position="25"/>
        <end position="115"/>
    </location>
</feature>
<dbReference type="InterPro" id="IPR009543">
    <property type="entry name" value="VPS13_VAB"/>
</dbReference>
<dbReference type="EMBL" id="JACEEZ010008559">
    <property type="protein sequence ID" value="KAG0723187.1"/>
    <property type="molecule type" value="Genomic_DNA"/>
</dbReference>
<dbReference type="PANTHER" id="PTHR16166">
    <property type="entry name" value="VACUOLAR PROTEIN SORTING-ASSOCIATED PROTEIN VPS13"/>
    <property type="match status" value="1"/>
</dbReference>
<comment type="caution">
    <text evidence="3">The sequence shown here is derived from an EMBL/GenBank/DDBJ whole genome shotgun (WGS) entry which is preliminary data.</text>
</comment>
<name>A0A8J4Y9P7_CHIOP</name>
<evidence type="ECO:0000259" key="2">
    <source>
        <dbReference type="Pfam" id="PF25036"/>
    </source>
</evidence>
<dbReference type="GO" id="GO:0045053">
    <property type="term" value="P:protein retention in Golgi apparatus"/>
    <property type="evidence" value="ECO:0007669"/>
    <property type="project" value="TreeGrafter"/>
</dbReference>
<sequence length="219" mass="24424">MFLCSYQGDTRNNIVVHEEVNNEAILFSFKSKAFFGKKKATVKVEDSDWSEKFSLDVVGSSGSVLCKAPNRNYQVGVDNQLSNSGLTKIVVFTPFYTILNKASYDMEVAEVDVAKAEWFTVLAGESIGWWPVGAKREVFVRVRGTMDTTPAFPYDRPLSTVLALPNMYGGILGEVDMKESGVVVQFDQYFEGAAPALFINHLRDTSIALWQQGHDENVR</sequence>
<dbReference type="AlphaFoldDB" id="A0A8J4Y9P7"/>
<dbReference type="OrthoDB" id="6366568at2759"/>
<evidence type="ECO:0000313" key="3">
    <source>
        <dbReference type="EMBL" id="KAG0723187.1"/>
    </source>
</evidence>
<dbReference type="Pfam" id="PF25036">
    <property type="entry name" value="VPS13_VAB"/>
    <property type="match status" value="1"/>
</dbReference>
<organism evidence="3 4">
    <name type="scientific">Chionoecetes opilio</name>
    <name type="common">Atlantic snow crab</name>
    <name type="synonym">Cancer opilio</name>
    <dbReference type="NCBI Taxonomy" id="41210"/>
    <lineage>
        <taxon>Eukaryota</taxon>
        <taxon>Metazoa</taxon>
        <taxon>Ecdysozoa</taxon>
        <taxon>Arthropoda</taxon>
        <taxon>Crustacea</taxon>
        <taxon>Multicrustacea</taxon>
        <taxon>Malacostraca</taxon>
        <taxon>Eumalacostraca</taxon>
        <taxon>Eucarida</taxon>
        <taxon>Decapoda</taxon>
        <taxon>Pleocyemata</taxon>
        <taxon>Brachyura</taxon>
        <taxon>Eubrachyura</taxon>
        <taxon>Majoidea</taxon>
        <taxon>Majidae</taxon>
        <taxon>Chionoecetes</taxon>
    </lineage>
</organism>
<reference evidence="3" key="1">
    <citation type="submission" date="2020-07" db="EMBL/GenBank/DDBJ databases">
        <title>The High-quality genome of the commercially important snow crab, Chionoecetes opilio.</title>
        <authorList>
            <person name="Jeong J.-H."/>
            <person name="Ryu S."/>
        </authorList>
    </citation>
    <scope>NUCLEOTIDE SEQUENCE</scope>
    <source>
        <strain evidence="3">MADBK_172401_WGS</strain>
        <tissue evidence="3">Digestive gland</tissue>
    </source>
</reference>
<evidence type="ECO:0000313" key="4">
    <source>
        <dbReference type="Proteomes" id="UP000770661"/>
    </source>
</evidence>
<dbReference type="InterPro" id="IPR026847">
    <property type="entry name" value="VPS13"/>
</dbReference>
<dbReference type="GO" id="GO:0006623">
    <property type="term" value="P:protein targeting to vacuole"/>
    <property type="evidence" value="ECO:0007669"/>
    <property type="project" value="TreeGrafter"/>
</dbReference>
<dbReference type="PANTHER" id="PTHR16166:SF93">
    <property type="entry name" value="INTERMEMBRANE LIPID TRANSFER PROTEIN VPS13"/>
    <property type="match status" value="1"/>
</dbReference>
<evidence type="ECO:0000256" key="1">
    <source>
        <dbReference type="ARBA" id="ARBA00006545"/>
    </source>
</evidence>
<keyword evidence="4" id="KW-1185">Reference proteome</keyword>